<dbReference type="PANTHER" id="PTHR43652:SF2">
    <property type="entry name" value="BASIC AMINO ACID ANTIPORTER YFCC-RELATED"/>
    <property type="match status" value="1"/>
</dbReference>
<dbReference type="GO" id="GO:0006813">
    <property type="term" value="P:potassium ion transport"/>
    <property type="evidence" value="ECO:0007669"/>
    <property type="project" value="InterPro"/>
</dbReference>
<dbReference type="OrthoDB" id="9765532at2"/>
<dbReference type="AlphaFoldDB" id="A0A0D8JEX2"/>
<feature type="transmembrane region" description="Helical" evidence="7">
    <location>
        <begin position="28"/>
        <end position="45"/>
    </location>
</feature>
<feature type="domain" description="RCK C-terminal" evidence="8">
    <location>
        <begin position="209"/>
        <end position="293"/>
    </location>
</feature>
<dbReference type="GO" id="GO:0005886">
    <property type="term" value="C:plasma membrane"/>
    <property type="evidence" value="ECO:0007669"/>
    <property type="project" value="TreeGrafter"/>
</dbReference>
<evidence type="ECO:0000256" key="2">
    <source>
        <dbReference type="ARBA" id="ARBA00022448"/>
    </source>
</evidence>
<evidence type="ECO:0000313" key="10">
    <source>
        <dbReference type="Proteomes" id="UP000032544"/>
    </source>
</evidence>
<reference evidence="9 10" key="1">
    <citation type="submission" date="2014-09" db="EMBL/GenBank/DDBJ databases">
        <title>Draft Genome Sequence of Draconibacterium sp. JN14CK-3.</title>
        <authorList>
            <person name="Dong C."/>
            <person name="Lai Q."/>
            <person name="Shao Z."/>
        </authorList>
    </citation>
    <scope>NUCLEOTIDE SEQUENCE [LARGE SCALE GENOMIC DNA]</scope>
    <source>
        <strain evidence="9 10">JN14CK-3</strain>
    </source>
</reference>
<keyword evidence="6 7" id="KW-0472">Membrane</keyword>
<dbReference type="InterPro" id="IPR004680">
    <property type="entry name" value="Cit_transptr-like_dom"/>
</dbReference>
<dbReference type="InterPro" id="IPR051679">
    <property type="entry name" value="DASS-Related_Transporters"/>
</dbReference>
<dbReference type="PROSITE" id="PS51202">
    <property type="entry name" value="RCK_C"/>
    <property type="match status" value="2"/>
</dbReference>
<feature type="transmembrane region" description="Helical" evidence="7">
    <location>
        <begin position="542"/>
        <end position="560"/>
    </location>
</feature>
<feature type="transmembrane region" description="Helical" evidence="7">
    <location>
        <begin position="99"/>
        <end position="120"/>
    </location>
</feature>
<dbReference type="SUPFAM" id="SSF116726">
    <property type="entry name" value="TrkA C-terminal domain-like"/>
    <property type="match status" value="2"/>
</dbReference>
<comment type="caution">
    <text evidence="9">The sequence shown here is derived from an EMBL/GenBank/DDBJ whole genome shotgun (WGS) entry which is preliminary data.</text>
</comment>
<dbReference type="Gene3D" id="3.30.70.1450">
    <property type="entry name" value="Regulator of K+ conductance, C-terminal domain"/>
    <property type="match status" value="2"/>
</dbReference>
<feature type="transmembrane region" description="Helical" evidence="7">
    <location>
        <begin position="580"/>
        <end position="600"/>
    </location>
</feature>
<feature type="transmembrane region" description="Helical" evidence="7">
    <location>
        <begin position="182"/>
        <end position="202"/>
    </location>
</feature>
<accession>A0A0D8JEX2</accession>
<keyword evidence="4" id="KW-0677">Repeat</keyword>
<dbReference type="RefSeq" id="WP_045026925.1">
    <property type="nucleotide sequence ID" value="NZ_CAJXKZ010000002.1"/>
</dbReference>
<comment type="subcellular location">
    <subcellularLocation>
        <location evidence="1">Membrane</location>
        <topology evidence="1">Multi-pass membrane protein</topology>
    </subcellularLocation>
</comment>
<organism evidence="9 10">
    <name type="scientific">Draconibacterium sediminis</name>
    <dbReference type="NCBI Taxonomy" id="1544798"/>
    <lineage>
        <taxon>Bacteria</taxon>
        <taxon>Pseudomonadati</taxon>
        <taxon>Bacteroidota</taxon>
        <taxon>Bacteroidia</taxon>
        <taxon>Marinilabiliales</taxon>
        <taxon>Prolixibacteraceae</taxon>
        <taxon>Draconibacterium</taxon>
    </lineage>
</organism>
<name>A0A0D8JEX2_9BACT</name>
<feature type="transmembrane region" description="Helical" evidence="7">
    <location>
        <begin position="141"/>
        <end position="162"/>
    </location>
</feature>
<feature type="domain" description="RCK C-terminal" evidence="8">
    <location>
        <begin position="299"/>
        <end position="383"/>
    </location>
</feature>
<dbReference type="InterPro" id="IPR006037">
    <property type="entry name" value="RCK_C"/>
</dbReference>
<keyword evidence="10" id="KW-1185">Reference proteome</keyword>
<dbReference type="Pfam" id="PF02080">
    <property type="entry name" value="TrkA_C"/>
    <property type="match status" value="1"/>
</dbReference>
<feature type="transmembrane region" description="Helical" evidence="7">
    <location>
        <begin position="402"/>
        <end position="421"/>
    </location>
</feature>
<feature type="transmembrane region" description="Helical" evidence="7">
    <location>
        <begin position="495"/>
        <end position="512"/>
    </location>
</feature>
<dbReference type="PATRIC" id="fig|1544798.3.peg.1346"/>
<keyword evidence="5 7" id="KW-1133">Transmembrane helix</keyword>
<feature type="transmembrane region" description="Helical" evidence="7">
    <location>
        <begin position="6"/>
        <end position="21"/>
    </location>
</feature>
<evidence type="ECO:0000256" key="4">
    <source>
        <dbReference type="ARBA" id="ARBA00022737"/>
    </source>
</evidence>
<evidence type="ECO:0000256" key="5">
    <source>
        <dbReference type="ARBA" id="ARBA00022989"/>
    </source>
</evidence>
<keyword evidence="3 7" id="KW-0812">Transmembrane</keyword>
<feature type="transmembrane region" description="Helical" evidence="7">
    <location>
        <begin position="427"/>
        <end position="445"/>
    </location>
</feature>
<evidence type="ECO:0000259" key="8">
    <source>
        <dbReference type="PROSITE" id="PS51202"/>
    </source>
</evidence>
<dbReference type="PANTHER" id="PTHR43652">
    <property type="entry name" value="BASIC AMINO ACID ANTIPORTER YFCC-RELATED"/>
    <property type="match status" value="1"/>
</dbReference>
<dbReference type="STRING" id="1544798.LH29_06705"/>
<protein>
    <recommendedName>
        <fullName evidence="8">RCK C-terminal domain-containing protein</fullName>
    </recommendedName>
</protein>
<dbReference type="EMBL" id="JRHC01000001">
    <property type="protein sequence ID" value="KJF45096.1"/>
    <property type="molecule type" value="Genomic_DNA"/>
</dbReference>
<evidence type="ECO:0000256" key="3">
    <source>
        <dbReference type="ARBA" id="ARBA00022692"/>
    </source>
</evidence>
<evidence type="ECO:0000313" key="9">
    <source>
        <dbReference type="EMBL" id="KJF45096.1"/>
    </source>
</evidence>
<evidence type="ECO:0000256" key="1">
    <source>
        <dbReference type="ARBA" id="ARBA00004141"/>
    </source>
</evidence>
<evidence type="ECO:0000256" key="7">
    <source>
        <dbReference type="SAM" id="Phobius"/>
    </source>
</evidence>
<sequence>MISTEGYIVLAIVLITIIALAKELMRPGLIFFSSAIILMATGAITDKEMLAGFSNKGMITIGILFIVSEGIRQSGILNRLAQTYLPRKRRKMVSLIPQIMLPVSVLSAFLNNTPVVIIFAPIIKRWSENLNLSSKKFLIPLSYATIFGGMCTLIGTSTNLVVHGLILENGHEGFSMFELAKIGGFIAIAGTIYMTVFSNRLLPGEKIFFNSKSSTEYKDYHYDIIITENSNLIGLEVKNGRMKELKGLIIQTINRDGNIIETKKGSFKLMADDILLVAGKSDRLNYILANSNVKLSGIDLIKNVPKENLKQYEAVLSPRFPAIGKNIHEFNFYDHYQAVVLAIHRNGERITSNKDKLHLKTGDNLVLLTTEKFIENWGDSKIFLLTSYIRDYRSTGTFWKKWLAFIILIGMVVGTTIGKFISSPDGVTLDMFFFASIAAMLLIWLKIMPHQKYTKAVSWDVLITIACAFALSKAMQNSGAAEAIARTTINFSKGFGPIGVMAALYIITAIFTEIITNNAAAALVFPIALAASQQLNVDPKPFFVTIAIAASASFSTPIGYQTNLIIQAIGNYKFRDYLKIGLPLNLIAFILSMLLIPYFWSF</sequence>
<dbReference type="GO" id="GO:0008324">
    <property type="term" value="F:monoatomic cation transmembrane transporter activity"/>
    <property type="evidence" value="ECO:0007669"/>
    <property type="project" value="InterPro"/>
</dbReference>
<dbReference type="Pfam" id="PF03600">
    <property type="entry name" value="CitMHS"/>
    <property type="match status" value="1"/>
</dbReference>
<dbReference type="Proteomes" id="UP000032544">
    <property type="component" value="Unassembled WGS sequence"/>
</dbReference>
<proteinExistence type="predicted"/>
<dbReference type="InterPro" id="IPR036721">
    <property type="entry name" value="RCK_C_sf"/>
</dbReference>
<evidence type="ECO:0000256" key="6">
    <source>
        <dbReference type="ARBA" id="ARBA00023136"/>
    </source>
</evidence>
<keyword evidence="2" id="KW-0813">Transport</keyword>
<gene>
    <name evidence="9" type="ORF">LH29_06705</name>
</gene>